<dbReference type="PANTHER" id="PTHR46648">
    <property type="entry name" value="HIT FAMILY PROTEIN 1"/>
    <property type="match status" value="1"/>
</dbReference>
<organism evidence="5 6">
    <name type="scientific">Mycoplasma marinum</name>
    <dbReference type="NCBI Taxonomy" id="1937190"/>
    <lineage>
        <taxon>Bacteria</taxon>
        <taxon>Bacillati</taxon>
        <taxon>Mycoplasmatota</taxon>
        <taxon>Mollicutes</taxon>
        <taxon>Mycoplasmataceae</taxon>
        <taxon>Mycoplasma</taxon>
    </lineage>
</organism>
<dbReference type="PROSITE" id="PS51084">
    <property type="entry name" value="HIT_2"/>
    <property type="match status" value="1"/>
</dbReference>
<evidence type="ECO:0000256" key="2">
    <source>
        <dbReference type="PIRSR" id="PIRSR601310-3"/>
    </source>
</evidence>
<dbReference type="InterPro" id="IPR011146">
    <property type="entry name" value="HIT-like"/>
</dbReference>
<dbReference type="PRINTS" id="PR00332">
    <property type="entry name" value="HISTRIAD"/>
</dbReference>
<dbReference type="PANTHER" id="PTHR46648:SF1">
    <property type="entry name" value="ADENOSINE 5'-MONOPHOSPHORAMIDASE HNT1"/>
    <property type="match status" value="1"/>
</dbReference>
<dbReference type="Pfam" id="PF01230">
    <property type="entry name" value="HIT"/>
    <property type="match status" value="1"/>
</dbReference>
<dbReference type="PROSITE" id="PS00892">
    <property type="entry name" value="HIT_1"/>
    <property type="match status" value="1"/>
</dbReference>
<dbReference type="OrthoDB" id="9784774at2"/>
<feature type="domain" description="HIT" evidence="4">
    <location>
        <begin position="3"/>
        <end position="111"/>
    </location>
</feature>
<dbReference type="NCBIfam" id="NF045834">
    <property type="entry name" value="M_plasma_HinT"/>
    <property type="match status" value="1"/>
</dbReference>
<dbReference type="InterPro" id="IPR001310">
    <property type="entry name" value="Histidine_triad_HIT"/>
</dbReference>
<feature type="short sequence motif" description="Histidine triad motif" evidence="2 3">
    <location>
        <begin position="95"/>
        <end position="99"/>
    </location>
</feature>
<dbReference type="GO" id="GO:0009117">
    <property type="term" value="P:nucleotide metabolic process"/>
    <property type="evidence" value="ECO:0007669"/>
    <property type="project" value="TreeGrafter"/>
</dbReference>
<dbReference type="EMBL" id="PSZO01000018">
    <property type="protein sequence ID" value="TCG10906.1"/>
    <property type="molecule type" value="Genomic_DNA"/>
</dbReference>
<protein>
    <recommendedName>
        <fullName evidence="4">HIT domain-containing protein</fullName>
    </recommendedName>
</protein>
<reference evidence="5 6" key="1">
    <citation type="submission" date="2018-02" db="EMBL/GenBank/DDBJ databases">
        <title>Mycoplasma marinum and Mycoplasma todarodis sp. nov., moderately halophilic and psychrotolerant mycoplasmas isolated from cephalopods.</title>
        <authorList>
            <person name="Viver T."/>
        </authorList>
    </citation>
    <scope>NUCLEOTIDE SEQUENCE [LARGE SCALE GENOMIC DNA]</scope>
    <source>
        <strain evidence="5 6">PE</strain>
    </source>
</reference>
<dbReference type="InterPro" id="IPR054919">
    <property type="entry name" value="M_plasma_HinT"/>
</dbReference>
<keyword evidence="6" id="KW-1185">Reference proteome</keyword>
<name>A0A4R0XJT2_9MOLU</name>
<evidence type="ECO:0000313" key="6">
    <source>
        <dbReference type="Proteomes" id="UP000294192"/>
    </source>
</evidence>
<gene>
    <name evidence="5" type="ORF">C4B24_03540</name>
</gene>
<dbReference type="AlphaFoldDB" id="A0A4R0XJT2"/>
<proteinExistence type="predicted"/>
<dbReference type="SUPFAM" id="SSF54197">
    <property type="entry name" value="HIT-like"/>
    <property type="match status" value="1"/>
</dbReference>
<accession>A0A4R0XJT2</accession>
<comment type="caution">
    <text evidence="5">The sequence shown here is derived from an EMBL/GenBank/DDBJ whole genome shotgun (WGS) entry which is preliminary data.</text>
</comment>
<dbReference type="Gene3D" id="3.30.428.10">
    <property type="entry name" value="HIT-like"/>
    <property type="match status" value="1"/>
</dbReference>
<dbReference type="InterPro" id="IPR019808">
    <property type="entry name" value="Histidine_triad_CS"/>
</dbReference>
<evidence type="ECO:0000256" key="3">
    <source>
        <dbReference type="PROSITE-ProRule" id="PRU00464"/>
    </source>
</evidence>
<evidence type="ECO:0000313" key="5">
    <source>
        <dbReference type="EMBL" id="TCG10906.1"/>
    </source>
</evidence>
<feature type="active site" description="Tele-AMP-histidine intermediate" evidence="1">
    <location>
        <position position="97"/>
    </location>
</feature>
<evidence type="ECO:0000256" key="1">
    <source>
        <dbReference type="PIRSR" id="PIRSR601310-1"/>
    </source>
</evidence>
<sequence>MTIFQKIINREIPANIVYEDEKIIAILDISPVTTGHTLVIPKEFSRNIKDIKKENLNYLMSKTQDIALALIEKLDVDGFKININNENSSGQEVFHTHIHIIPTQTTKDINIKELKFSL</sequence>
<dbReference type="InterPro" id="IPR036265">
    <property type="entry name" value="HIT-like_sf"/>
</dbReference>
<dbReference type="RefSeq" id="WP_131599389.1">
    <property type="nucleotide sequence ID" value="NZ_CBDBYK010000017.1"/>
</dbReference>
<dbReference type="Proteomes" id="UP000294192">
    <property type="component" value="Unassembled WGS sequence"/>
</dbReference>
<dbReference type="GO" id="GO:0003824">
    <property type="term" value="F:catalytic activity"/>
    <property type="evidence" value="ECO:0007669"/>
    <property type="project" value="InterPro"/>
</dbReference>
<evidence type="ECO:0000259" key="4">
    <source>
        <dbReference type="PROSITE" id="PS51084"/>
    </source>
</evidence>